<dbReference type="EMBL" id="CAJFDH010000005">
    <property type="protein sequence ID" value="CAD5224897.1"/>
    <property type="molecule type" value="Genomic_DNA"/>
</dbReference>
<keyword evidence="2" id="KW-0812">Transmembrane</keyword>
<feature type="compositionally biased region" description="Basic and acidic residues" evidence="1">
    <location>
        <begin position="1"/>
        <end position="12"/>
    </location>
</feature>
<feature type="compositionally biased region" description="Polar residues" evidence="1">
    <location>
        <begin position="27"/>
        <end position="50"/>
    </location>
</feature>
<feature type="region of interest" description="Disordered" evidence="1">
    <location>
        <begin position="1"/>
        <end position="78"/>
    </location>
</feature>
<reference evidence="3" key="1">
    <citation type="submission" date="2020-09" db="EMBL/GenBank/DDBJ databases">
        <authorList>
            <person name="Kikuchi T."/>
        </authorList>
    </citation>
    <scope>NUCLEOTIDE SEQUENCE</scope>
    <source>
        <strain evidence="3">SH1</strain>
    </source>
</reference>
<dbReference type="Proteomes" id="UP000783686">
    <property type="component" value="Unassembled WGS sequence"/>
</dbReference>
<keyword evidence="2" id="KW-0472">Membrane</keyword>
<dbReference type="EMBL" id="CAJFCW020000005">
    <property type="protein sequence ID" value="CAG9120307.1"/>
    <property type="molecule type" value="Genomic_DNA"/>
</dbReference>
<evidence type="ECO:0000313" key="4">
    <source>
        <dbReference type="Proteomes" id="UP000614601"/>
    </source>
</evidence>
<evidence type="ECO:0008006" key="5">
    <source>
        <dbReference type="Google" id="ProtNLM"/>
    </source>
</evidence>
<evidence type="ECO:0000256" key="1">
    <source>
        <dbReference type="SAM" id="MobiDB-lite"/>
    </source>
</evidence>
<dbReference type="Proteomes" id="UP000614601">
    <property type="component" value="Unassembled WGS sequence"/>
</dbReference>
<sequence length="266" mass="29672">MSSQREVDERSQRTQVSERPLRDENKNNSNSERSARLQLSNSGRSPSQGSLVGKAKQPKTQLSQKRAPKSHKTPATQLRFVTIHGRPDVARVQLLLSNISDRSLFFKLKSNVGSNVSALPAGQGHVAARGSTRCVLTWHRPKKCQSWDEVDPPKLLLVTRFLDSNNNMTKDQTSTRLLAHVASKGTCPATNPPVEQFLLDAVNQRTSQESMDATEVSIQKQPAEDEKNPMTEFVVSLTSDQMNWLLVFLALFFLGLYNTISTNKSK</sequence>
<protein>
    <recommendedName>
        <fullName evidence="5">Major sperm protein</fullName>
    </recommendedName>
</protein>
<name>A0A811LBJ5_9BILA</name>
<comment type="caution">
    <text evidence="3">The sequence shown here is derived from an EMBL/GenBank/DDBJ whole genome shotgun (WGS) entry which is preliminary data.</text>
</comment>
<organism evidence="3 4">
    <name type="scientific">Bursaphelenchus okinawaensis</name>
    <dbReference type="NCBI Taxonomy" id="465554"/>
    <lineage>
        <taxon>Eukaryota</taxon>
        <taxon>Metazoa</taxon>
        <taxon>Ecdysozoa</taxon>
        <taxon>Nematoda</taxon>
        <taxon>Chromadorea</taxon>
        <taxon>Rhabditida</taxon>
        <taxon>Tylenchina</taxon>
        <taxon>Tylenchomorpha</taxon>
        <taxon>Aphelenchoidea</taxon>
        <taxon>Aphelenchoididae</taxon>
        <taxon>Bursaphelenchus</taxon>
    </lineage>
</organism>
<feature type="transmembrane region" description="Helical" evidence="2">
    <location>
        <begin position="242"/>
        <end position="260"/>
    </location>
</feature>
<proteinExistence type="predicted"/>
<accession>A0A811LBJ5</accession>
<evidence type="ECO:0000256" key="2">
    <source>
        <dbReference type="SAM" id="Phobius"/>
    </source>
</evidence>
<keyword evidence="4" id="KW-1185">Reference proteome</keyword>
<dbReference type="OrthoDB" id="5877264at2759"/>
<dbReference type="AlphaFoldDB" id="A0A811LBJ5"/>
<keyword evidence="2" id="KW-1133">Transmembrane helix</keyword>
<gene>
    <name evidence="3" type="ORF">BOKJ2_LOCUS11308</name>
</gene>
<evidence type="ECO:0000313" key="3">
    <source>
        <dbReference type="EMBL" id="CAD5224897.1"/>
    </source>
</evidence>